<reference evidence="1 2" key="1">
    <citation type="submission" date="2022-10" db="EMBL/GenBank/DDBJ databases">
        <title>Draft genome assembly of moderately radiation resistant bacterium Metabacillus halosaccharovorans.</title>
        <authorList>
            <person name="Pal S."/>
            <person name="Gopinathan A."/>
        </authorList>
    </citation>
    <scope>NUCLEOTIDE SEQUENCE [LARGE SCALE GENOMIC DNA]</scope>
    <source>
        <strain evidence="1 2">VITHBRA001</strain>
    </source>
</reference>
<dbReference type="RefSeq" id="WP_264142484.1">
    <property type="nucleotide sequence ID" value="NZ_JAOYEY010000033.1"/>
</dbReference>
<protein>
    <submittedName>
        <fullName evidence="1">Uracil-DNA glycosylase</fullName>
    </submittedName>
</protein>
<evidence type="ECO:0000313" key="2">
    <source>
        <dbReference type="Proteomes" id="UP001526147"/>
    </source>
</evidence>
<name>A0ABT3DFW5_9BACI</name>
<gene>
    <name evidence="1" type="ORF">OIH86_08795</name>
</gene>
<comment type="caution">
    <text evidence="1">The sequence shown here is derived from an EMBL/GenBank/DDBJ whole genome shotgun (WGS) entry which is preliminary data.</text>
</comment>
<sequence>MKETPINCVKCRHFYVTWDNRFPNGCRAYGFKSAGRPAIMVKKSSGMACLKYEKKPMKI</sequence>
<accession>A0ABT3DFW5</accession>
<proteinExistence type="predicted"/>
<organism evidence="1 2">
    <name type="scientific">Metabacillus halosaccharovorans</name>
    <dbReference type="NCBI Taxonomy" id="930124"/>
    <lineage>
        <taxon>Bacteria</taxon>
        <taxon>Bacillati</taxon>
        <taxon>Bacillota</taxon>
        <taxon>Bacilli</taxon>
        <taxon>Bacillales</taxon>
        <taxon>Bacillaceae</taxon>
        <taxon>Metabacillus</taxon>
    </lineage>
</organism>
<dbReference type="EMBL" id="JAOYEY010000033">
    <property type="protein sequence ID" value="MCV9885751.1"/>
    <property type="molecule type" value="Genomic_DNA"/>
</dbReference>
<dbReference type="Proteomes" id="UP001526147">
    <property type="component" value="Unassembled WGS sequence"/>
</dbReference>
<keyword evidence="2" id="KW-1185">Reference proteome</keyword>
<evidence type="ECO:0000313" key="1">
    <source>
        <dbReference type="EMBL" id="MCV9885751.1"/>
    </source>
</evidence>